<keyword evidence="1" id="KW-0677">Repeat</keyword>
<keyword evidence="2 3" id="KW-1015">Disulfide bond</keyword>
<dbReference type="Gene3D" id="2.60.120.290">
    <property type="entry name" value="Spermadhesin, CUB domain"/>
    <property type="match status" value="4"/>
</dbReference>
<feature type="compositionally biased region" description="Low complexity" evidence="4">
    <location>
        <begin position="1864"/>
        <end position="1917"/>
    </location>
</feature>
<evidence type="ECO:0000256" key="4">
    <source>
        <dbReference type="SAM" id="MobiDB-lite"/>
    </source>
</evidence>
<keyword evidence="8" id="KW-1185">Reference proteome</keyword>
<evidence type="ECO:0000259" key="6">
    <source>
        <dbReference type="PROSITE" id="PS01180"/>
    </source>
</evidence>
<feature type="domain" description="CUB" evidence="6">
    <location>
        <begin position="31"/>
        <end position="157"/>
    </location>
</feature>
<dbReference type="PROSITE" id="PS50060">
    <property type="entry name" value="MAM_2"/>
    <property type="match status" value="1"/>
</dbReference>
<dbReference type="InterPro" id="IPR000998">
    <property type="entry name" value="MAM_dom"/>
</dbReference>
<dbReference type="SMART" id="SM00042">
    <property type="entry name" value="CUB"/>
    <property type="match status" value="4"/>
</dbReference>
<dbReference type="SUPFAM" id="SSF49854">
    <property type="entry name" value="Spermadhesin, CUB domain"/>
    <property type="match status" value="4"/>
</dbReference>
<dbReference type="InterPro" id="IPR002172">
    <property type="entry name" value="LDrepeatLR_classA_rpt"/>
</dbReference>
<feature type="region of interest" description="Disordered" evidence="4">
    <location>
        <begin position="1982"/>
        <end position="2001"/>
    </location>
</feature>
<feature type="compositionally biased region" description="Low complexity" evidence="4">
    <location>
        <begin position="1932"/>
        <end position="1946"/>
    </location>
</feature>
<feature type="compositionally biased region" description="Polar residues" evidence="4">
    <location>
        <begin position="1918"/>
        <end position="1931"/>
    </location>
</feature>
<dbReference type="GeneID" id="108681611"/>
<dbReference type="CDD" id="cd00041">
    <property type="entry name" value="CUB"/>
    <property type="match status" value="2"/>
</dbReference>
<dbReference type="SMART" id="SM00192">
    <property type="entry name" value="LDLa"/>
    <property type="match status" value="5"/>
</dbReference>
<feature type="region of interest" description="Disordered" evidence="4">
    <location>
        <begin position="2237"/>
        <end position="2256"/>
    </location>
</feature>
<evidence type="ECO:0000256" key="1">
    <source>
        <dbReference type="ARBA" id="ARBA00022737"/>
    </source>
</evidence>
<dbReference type="PROSITE" id="PS50068">
    <property type="entry name" value="LDLRA_2"/>
    <property type="match status" value="4"/>
</dbReference>
<dbReference type="Pfam" id="PF00057">
    <property type="entry name" value="Ldl_recept_a"/>
    <property type="match status" value="2"/>
</dbReference>
<dbReference type="PRINTS" id="PR00261">
    <property type="entry name" value="LDLRECEPTOR"/>
</dbReference>
<dbReference type="KEGG" id="hazt:108681611"/>
<feature type="compositionally biased region" description="Polar residues" evidence="4">
    <location>
        <begin position="1199"/>
        <end position="1220"/>
    </location>
</feature>
<feature type="compositionally biased region" description="Polar residues" evidence="4">
    <location>
        <begin position="1769"/>
        <end position="1778"/>
    </location>
</feature>
<evidence type="ECO:0000313" key="9">
    <source>
        <dbReference type="RefSeq" id="XP_047737996.1"/>
    </source>
</evidence>
<dbReference type="Proteomes" id="UP000694843">
    <property type="component" value="Unplaced"/>
</dbReference>
<comment type="caution">
    <text evidence="3">Lacks conserved residue(s) required for the propagation of feature annotation.</text>
</comment>
<feature type="domain" description="CUB" evidence="6">
    <location>
        <begin position="446"/>
        <end position="552"/>
    </location>
</feature>
<proteinExistence type="predicted"/>
<dbReference type="Pfam" id="PF00431">
    <property type="entry name" value="CUB"/>
    <property type="match status" value="2"/>
</dbReference>
<reference evidence="9" key="1">
    <citation type="submission" date="2025-08" db="UniProtKB">
        <authorList>
            <consortium name="RefSeq"/>
        </authorList>
    </citation>
    <scope>IDENTIFICATION</scope>
    <source>
        <tissue evidence="9">Whole organism</tissue>
    </source>
</reference>
<accession>A0A979FNC3</accession>
<dbReference type="PROSITE" id="PS01209">
    <property type="entry name" value="LDLRA_1"/>
    <property type="match status" value="3"/>
</dbReference>
<evidence type="ECO:0000256" key="2">
    <source>
        <dbReference type="ARBA" id="ARBA00023157"/>
    </source>
</evidence>
<feature type="domain" description="CUB" evidence="6">
    <location>
        <begin position="323"/>
        <end position="442"/>
    </location>
</feature>
<feature type="region of interest" description="Disordered" evidence="4">
    <location>
        <begin position="2314"/>
        <end position="2343"/>
    </location>
</feature>
<evidence type="ECO:0000256" key="3">
    <source>
        <dbReference type="PROSITE-ProRule" id="PRU00124"/>
    </source>
</evidence>
<dbReference type="PANTHER" id="PTHR24251">
    <property type="entry name" value="OVOCHYMASE-RELATED"/>
    <property type="match status" value="1"/>
</dbReference>
<gene>
    <name evidence="9" type="primary">LOC108681611</name>
</gene>
<dbReference type="SUPFAM" id="SSF49899">
    <property type="entry name" value="Concanavalin A-like lectins/glucanases"/>
    <property type="match status" value="1"/>
</dbReference>
<feature type="region of interest" description="Disordered" evidence="4">
    <location>
        <begin position="1197"/>
        <end position="1220"/>
    </location>
</feature>
<dbReference type="SUPFAM" id="SSF57424">
    <property type="entry name" value="LDL receptor-like module"/>
    <property type="match status" value="2"/>
</dbReference>
<dbReference type="SMART" id="SM00137">
    <property type="entry name" value="MAM"/>
    <property type="match status" value="1"/>
</dbReference>
<evidence type="ECO:0000313" key="8">
    <source>
        <dbReference type="Proteomes" id="UP000694843"/>
    </source>
</evidence>
<dbReference type="RefSeq" id="XP_047737996.1">
    <property type="nucleotide sequence ID" value="XM_047882040.1"/>
</dbReference>
<sequence length="2363" mass="259769">MLWPEKTPALHGAARLLLLVAYLAGSARGQCNGRALVIGPSNFTSHLAFPPANWDSALARWTNLLLYPTSVTCQWVIRAPHQHVIHAKFLKFDTERNYDFVHIYGSEDGRSQELLGVSGDLPRTPWQVVTPGRVMTVVFTSDEHTAYHGFLLAHHYVPAACVPPGAHVVEEQLIALPPWNLQGILPGPLTPEEPPPPLPNMAVTSMGALPLMSGGVPRGYWMELASYQPQMNCTWYVVVQPRYIVQLHVVAFSTDPMDQLTVTRFDQSGAQRLIQHGGSEGFPWPLIQSAHPLMLGFTSRGVEDGSRGGAGFLINVTYVNRACNPAIQELVDPAGLLGYPSYNLVDGTWRTEGHIPYGPDHCRWRIYAPHGYVINVTVFVLDTYDSDVLKAVESDWSTLFELSGALETGPQSFISVTGDVELEFASSHSSQHTGFMLQYQWLLQDCTHELRTPHGVIQSPYLPLAYGASVHCTWSLHQPYQHAVHLLIRQYSLDRGDVLQVMSAGEIVYQLSADQRPVSRLLELQASSEVSVVFSSDETDNEGGFELQYVVFREGSCNFTLTPCGYTPAAPDTPWLFDAAGGHMIMTEGDEKGPMLPRGYRAQLRSPPISPTQGQLPAVSESSQKTDHAMCISLVFTLDGPDAYQLSVIIKSLQQEKPKSHQNSQSHFTTNRRSKRDLNSHFRSVNFPTRYYEKEFQDDVERKEEEILVYDSYDAKGDYDSRVFDHNSKADHFLPDPVNLVTNNVNMVMNRTSPFAIDSAKFVYDARSPRHLTEKKVSRMSRFRRRAYMERSHYQTFSEGVEESGSTVILVQGPHGAGAIRRVANFTAEGSFEVFIQYERGYGPLYLVQIHQVDIKDGPCGQDLDHHQDFNCDFAATSHPITPGSSSHTTGQQMGPEIGSQNLRKTLENGREVEDVADTQGNIGSRDKIQGRTKSKAREENIDENFEDHGKFEQESMCGWTNTLVDQFNWFLTEKGMIATSPLTEGSQARRKNTQVERNSDLISPPLNTSRIFGIHSWDSLFKSDMETHKSFNATKERSKTPEFADRESHFLNQNVDSFNSSLSAKELCMFFTYEILSPSADLQVLIRSPNGINAPGNNRAKAAYPFDFTSKLDMYENSPGVSTFSLFSEEEAINELPLSDGLKANRNSEPVVNREEFLLWSHGRVISPKPLNAFLSLPSSLVSDYSQIIFRARDFTGEHSTPNSNSRQHSPSNDGGETLFTRIQSNEGIIVKNVRLAVRTQCVAQVPHVSTNDDAAKSLRINMHEEDQDHSLRNHLFGTEEDGKYPSLSREMYGSARELSGIQDLSFGSALKEDNPRATPSLGTDRFFEEDPNGSVVDCNFDDGFCNWRLHHSGNVVWAILGRGDGSQKYHAGVVTLPGIAGAADLVSAVLPPGPARVLSFRYLLADTDQCLEVAVVADIGGNVSAESQPKQDTGNSGPALQEALQVLWQQCRSKGSSWLTECVQVPATRTRMQVRGRSAAELSAKIRKKNAAYECPDNGFLCRSDVRCSADICPEAAVAGACLARPLLCNGVADCAAGEDEAFCADLHRTASSSQTMSTKLQDGASFSNIKNPSDLRSGNGFVVPRRDHLDGRTHPHAKTNTDKINSVQKNYERNGILSNADEDGSATFRCGDGLVVPATWLCDGRKDCPSDGLDETGCLHCHENEFVCPVSGVCVPQSGVCDGVMTVPDCTDETHCFACPPGTYVCDKCIQSWQICDGNFDCLNGEDERKCGDINYSPSAGQNHVPLHSANNGVLFPGEQDQNIAQASSANQNSRLVLPSDPRESSSGYSSDENLSHSDHKRPPSPPLDKAVVDGSVKRPGNESAPPTQLLSDQDSRQHPEDPFAGVLGQHGRKSPTLLRQSPSQPSGYYQPPPGSQRVPSSYPSPNNPSLNPSLNPLLNPSLNPSFDSSLNSLQNPAQNPSTNTSQKPSQNPSLSPSLNPSYNDSLNSLSSLHYRPKIPNVFSATNLDSTNYNENIFVPSDLDPEDPNNPNHHSYPDVYAPQNQKNSILNHDQYSYDPKNLALNRYEPPNSVKNPMNFVSDDDCRPDEYSCAMTRSCIVASAVCDREEDCLLGDDEHDCPDDNLQGTSGHRTSGFIFADSLFGESGDFADLAVQESADEVNIMSIKLTLHVIFFRFYKFLFGAHVNRLSVLLRQTVAGHGVHETVLYSTVGSKGLSWLSSRISIDPEHLVDPSAPFVIVVRATRGAGSEGDIALDSLSFTPGGCHPTEYYSVNSSFPSKSPGPGPARATGDQRRNNLQEFPLEQFVFDVFLKPLFHEGSRALKSGAATVPLPMPTPEVQLITITSLSPPHHLTIAPSSPRPPQAADAHNTSQAAADAHNASQEGGDACAWLTACSDYIA</sequence>
<feature type="chain" id="PRO_5037883834" evidence="5">
    <location>
        <begin position="30"/>
        <end position="2363"/>
    </location>
</feature>
<dbReference type="PROSITE" id="PS01180">
    <property type="entry name" value="CUB"/>
    <property type="match status" value="3"/>
</dbReference>
<dbReference type="InterPro" id="IPR000859">
    <property type="entry name" value="CUB_dom"/>
</dbReference>
<dbReference type="GO" id="GO:0016020">
    <property type="term" value="C:membrane"/>
    <property type="evidence" value="ECO:0007669"/>
    <property type="project" value="InterPro"/>
</dbReference>
<dbReference type="OrthoDB" id="6377778at2759"/>
<feature type="region of interest" description="Disordered" evidence="4">
    <location>
        <begin position="922"/>
        <end position="943"/>
    </location>
</feature>
<feature type="domain" description="MAM" evidence="7">
    <location>
        <begin position="2086"/>
        <end position="2230"/>
    </location>
</feature>
<keyword evidence="5" id="KW-0732">Signal</keyword>
<feature type="region of interest" description="Disordered" evidence="4">
    <location>
        <begin position="654"/>
        <end position="675"/>
    </location>
</feature>
<name>A0A979FNC3_HYAAZ</name>
<evidence type="ECO:0000259" key="7">
    <source>
        <dbReference type="PROSITE" id="PS50060"/>
    </source>
</evidence>
<protein>
    <submittedName>
        <fullName evidence="9">Uncharacterized protein LOC108681611</fullName>
    </submittedName>
</protein>
<dbReference type="InterPro" id="IPR036055">
    <property type="entry name" value="LDL_receptor-like_sf"/>
</dbReference>
<dbReference type="InterPro" id="IPR013320">
    <property type="entry name" value="ConA-like_dom_sf"/>
</dbReference>
<feature type="signal peptide" evidence="5">
    <location>
        <begin position="1"/>
        <end position="29"/>
    </location>
</feature>
<feature type="disulfide bond" evidence="3">
    <location>
        <begin position="1719"/>
        <end position="1734"/>
    </location>
</feature>
<organism evidence="8 9">
    <name type="scientific">Hyalella azteca</name>
    <name type="common">Amphipod</name>
    <dbReference type="NCBI Taxonomy" id="294128"/>
    <lineage>
        <taxon>Eukaryota</taxon>
        <taxon>Metazoa</taxon>
        <taxon>Ecdysozoa</taxon>
        <taxon>Arthropoda</taxon>
        <taxon>Crustacea</taxon>
        <taxon>Multicrustacea</taxon>
        <taxon>Malacostraca</taxon>
        <taxon>Eumalacostraca</taxon>
        <taxon>Peracarida</taxon>
        <taxon>Amphipoda</taxon>
        <taxon>Senticaudata</taxon>
        <taxon>Talitrida</taxon>
        <taxon>Talitroidea</taxon>
        <taxon>Hyalellidae</taxon>
        <taxon>Hyalella</taxon>
    </lineage>
</organism>
<feature type="compositionally biased region" description="Basic and acidic residues" evidence="4">
    <location>
        <begin position="925"/>
        <end position="940"/>
    </location>
</feature>
<dbReference type="CDD" id="cd00112">
    <property type="entry name" value="LDLa"/>
    <property type="match status" value="5"/>
</dbReference>
<dbReference type="Pfam" id="PF00629">
    <property type="entry name" value="MAM"/>
    <property type="match status" value="1"/>
</dbReference>
<dbReference type="InterPro" id="IPR023415">
    <property type="entry name" value="LDLR_class-A_CS"/>
</dbReference>
<feature type="region of interest" description="Disordered" evidence="4">
    <location>
        <begin position="984"/>
        <end position="1003"/>
    </location>
</feature>
<feature type="region of interest" description="Disordered" evidence="4">
    <location>
        <begin position="1769"/>
        <end position="1946"/>
    </location>
</feature>
<dbReference type="Gene3D" id="4.10.400.10">
    <property type="entry name" value="Low-density Lipoprotein Receptor"/>
    <property type="match status" value="4"/>
</dbReference>
<dbReference type="InterPro" id="IPR035914">
    <property type="entry name" value="Sperma_CUB_dom_sf"/>
</dbReference>
<feature type="disulfide bond" evidence="3">
    <location>
        <begin position="1531"/>
        <end position="1546"/>
    </location>
</feature>
<dbReference type="Gene3D" id="2.60.120.200">
    <property type="match status" value="2"/>
</dbReference>
<feature type="disulfide bond" evidence="3">
    <location>
        <begin position="2068"/>
        <end position="2083"/>
    </location>
</feature>
<evidence type="ECO:0000256" key="5">
    <source>
        <dbReference type="SAM" id="SignalP"/>
    </source>
</evidence>